<dbReference type="PANTHER" id="PTHR43690:SF33">
    <property type="entry name" value="STROMAL PROCESSING PEPTIDASE, CHLOROPLASTIC"/>
    <property type="match status" value="1"/>
</dbReference>
<dbReference type="Gene3D" id="3.30.830.10">
    <property type="entry name" value="Metalloenzyme, LuxS/M16 peptidase-like"/>
    <property type="match status" value="1"/>
</dbReference>
<dbReference type="InterPro" id="IPR007863">
    <property type="entry name" value="Peptidase_M16_C"/>
</dbReference>
<dbReference type="InterPro" id="IPR011249">
    <property type="entry name" value="Metalloenz_LuxS/M16"/>
</dbReference>
<dbReference type="GO" id="GO:0046872">
    <property type="term" value="F:metal ion binding"/>
    <property type="evidence" value="ECO:0007669"/>
    <property type="project" value="InterPro"/>
</dbReference>
<feature type="domain" description="Peptidase M16 C-terminal" evidence="1">
    <location>
        <begin position="266"/>
        <end position="307"/>
    </location>
</feature>
<reference evidence="2" key="1">
    <citation type="submission" date="2019-12" db="EMBL/GenBank/DDBJ databases">
        <authorList>
            <person name="Scholes J."/>
        </authorList>
    </citation>
    <scope>NUCLEOTIDE SEQUENCE</scope>
</reference>
<proteinExistence type="predicted"/>
<dbReference type="InterPro" id="IPR050626">
    <property type="entry name" value="Peptidase_M16"/>
</dbReference>
<dbReference type="Proteomes" id="UP001153555">
    <property type="component" value="Unassembled WGS sequence"/>
</dbReference>
<dbReference type="SUPFAM" id="SSF63411">
    <property type="entry name" value="LuxS/MPP-like metallohydrolase"/>
    <property type="match status" value="1"/>
</dbReference>
<comment type="caution">
    <text evidence="2">The sequence shown here is derived from an EMBL/GenBank/DDBJ whole genome shotgun (WGS) entry which is preliminary data.</text>
</comment>
<name>A0A9N7MMG5_STRHE</name>
<organism evidence="2 3">
    <name type="scientific">Striga hermonthica</name>
    <name type="common">Purple witchweed</name>
    <name type="synonym">Buchnera hermonthica</name>
    <dbReference type="NCBI Taxonomy" id="68872"/>
    <lineage>
        <taxon>Eukaryota</taxon>
        <taxon>Viridiplantae</taxon>
        <taxon>Streptophyta</taxon>
        <taxon>Embryophyta</taxon>
        <taxon>Tracheophyta</taxon>
        <taxon>Spermatophyta</taxon>
        <taxon>Magnoliopsida</taxon>
        <taxon>eudicotyledons</taxon>
        <taxon>Gunneridae</taxon>
        <taxon>Pentapetalae</taxon>
        <taxon>asterids</taxon>
        <taxon>lamiids</taxon>
        <taxon>Lamiales</taxon>
        <taxon>Orobanchaceae</taxon>
        <taxon>Buchnereae</taxon>
        <taxon>Striga</taxon>
    </lineage>
</organism>
<evidence type="ECO:0000259" key="1">
    <source>
        <dbReference type="Pfam" id="PF05193"/>
    </source>
</evidence>
<keyword evidence="3" id="KW-1185">Reference proteome</keyword>
<dbReference type="Pfam" id="PF05193">
    <property type="entry name" value="Peptidase_M16_C"/>
    <property type="match status" value="1"/>
</dbReference>
<evidence type="ECO:0000313" key="2">
    <source>
        <dbReference type="EMBL" id="CAA0811234.1"/>
    </source>
</evidence>
<accession>A0A9N7MMG5</accession>
<dbReference type="OrthoDB" id="952271at2759"/>
<dbReference type="EMBL" id="CACSLK010008332">
    <property type="protein sequence ID" value="CAA0811234.1"/>
    <property type="molecule type" value="Genomic_DNA"/>
</dbReference>
<sequence>MVLMKRIFLSALHFRINTRYQVSSIGAEMLEFLSDYGKPSAPCPAAIQRKYIWMESLEIPKALISAEQLRELKSHLRPSFIPIDQENRLIKICDEDTGIIMWRLSNGIPVNYRISKSEANSGVMRLIVGGGRAAETAEAMGAVIVGVRTLSEGGCVGNFTREQVELFCVNHLINCSLESTEEFISMEIRFTLRDDGMRAAFQLLHMVLEQSVWLDDAFDRAKQFYLSYYRSIPKSIERATAHKLIVDMLNEDERFVEPTPHSLQQLTLEQVKDAVMSQFVCDNMEVSIVGDFSEEDVESCILEYLGTARRTLLMRHEAEIKSNTYWLGLMAHLQATSVPSKDISCIKDLISLYEAATVEDVYTAYEQLQIDENSLYSCIGIVGAHVGESVEASLIEEESVEGLHNVIPIGRGSSTVTRPTM</sequence>
<gene>
    <name evidence="2" type="ORF">SHERM_12444</name>
</gene>
<evidence type="ECO:0000313" key="3">
    <source>
        <dbReference type="Proteomes" id="UP001153555"/>
    </source>
</evidence>
<dbReference type="PANTHER" id="PTHR43690">
    <property type="entry name" value="NARDILYSIN"/>
    <property type="match status" value="1"/>
</dbReference>
<dbReference type="AlphaFoldDB" id="A0A9N7MMG5"/>
<protein>
    <submittedName>
        <fullName evidence="2">Insulinase (Peptidase family M16) family protein</fullName>
    </submittedName>
</protein>